<dbReference type="STRING" id="1273541.Pyrde_0843"/>
<proteinExistence type="predicted"/>
<sequence length="81" mass="9218">MAGYECGEPPCLHVAVDYRRKRFAVFLETGDGELIYIPLERLEKAYKEASELLSKRFREARGDEVDAIAEEVLGAEPLEEE</sequence>
<gene>
    <name evidence="2" type="ORF">Pdsh_01435</name>
    <name evidence="1" type="ORF">Pyrde_0843</name>
</gene>
<dbReference type="KEGG" id="pdl:Pyrde_0843"/>
<dbReference type="AlphaFoldDB" id="A0A0P0N3B7"/>
<evidence type="ECO:0000313" key="2">
    <source>
        <dbReference type="EMBL" id="OWJ55486.1"/>
    </source>
</evidence>
<dbReference type="Proteomes" id="UP000196694">
    <property type="component" value="Unassembled WGS sequence"/>
</dbReference>
<dbReference type="EMBL" id="CP013011">
    <property type="protein sequence ID" value="ALL00893.1"/>
    <property type="molecule type" value="Genomic_DNA"/>
</dbReference>
<accession>A0A0P0N3B7</accession>
<keyword evidence="4" id="KW-1185">Reference proteome</keyword>
<organism evidence="1 3">
    <name type="scientific">Pyrodictium delaneyi</name>
    <dbReference type="NCBI Taxonomy" id="1273541"/>
    <lineage>
        <taxon>Archaea</taxon>
        <taxon>Thermoproteota</taxon>
        <taxon>Thermoprotei</taxon>
        <taxon>Desulfurococcales</taxon>
        <taxon>Pyrodictiaceae</taxon>
        <taxon>Pyrodictium</taxon>
    </lineage>
</organism>
<reference evidence="2 4" key="2">
    <citation type="submission" date="2017-05" db="EMBL/GenBank/DDBJ databases">
        <title>The draft genome of the hyperthermophilic archaeon 'Pyrodictium delaneyi strain Hulk', an iron and nitrate reducer, reveals the capacity for sulfate reduction.</title>
        <authorList>
            <person name="Demey L.M."/>
            <person name="Miller C."/>
            <person name="Manzella M."/>
            <person name="Reguera G."/>
            <person name="Kashefi K."/>
        </authorList>
    </citation>
    <scope>NUCLEOTIDE SEQUENCE [LARGE SCALE GENOMIC DNA]</scope>
    <source>
        <strain evidence="2 4">Hulk</strain>
    </source>
</reference>
<dbReference type="EMBL" id="NCQP01000001">
    <property type="protein sequence ID" value="OWJ55486.1"/>
    <property type="molecule type" value="Genomic_DNA"/>
</dbReference>
<dbReference type="GeneID" id="26099183"/>
<dbReference type="OrthoDB" id="15043at2157"/>
<evidence type="ECO:0000313" key="4">
    <source>
        <dbReference type="Proteomes" id="UP000196694"/>
    </source>
</evidence>
<evidence type="ECO:0000313" key="3">
    <source>
        <dbReference type="Proteomes" id="UP000058613"/>
    </source>
</evidence>
<name>A0A0P0N3B7_9CREN</name>
<dbReference type="Proteomes" id="UP000058613">
    <property type="component" value="Chromosome"/>
</dbReference>
<protein>
    <submittedName>
        <fullName evidence="1">Uncharacterized protein</fullName>
    </submittedName>
</protein>
<reference evidence="1 3" key="1">
    <citation type="submission" date="2015-10" db="EMBL/GenBank/DDBJ databases">
        <title>Complete genome sequence of hyperthermophilic archaeon Pyrodictium delaneyi Su06.</title>
        <authorList>
            <person name="Jung J.-H."/>
            <person name="Lin J."/>
            <person name="Holden J.F."/>
            <person name="Park C.-S."/>
        </authorList>
    </citation>
    <scope>NUCLEOTIDE SEQUENCE [LARGE SCALE GENOMIC DNA]</scope>
    <source>
        <strain evidence="1 3">Su06</strain>
    </source>
</reference>
<evidence type="ECO:0000313" key="1">
    <source>
        <dbReference type="EMBL" id="ALL00893.1"/>
    </source>
</evidence>
<dbReference type="RefSeq" id="WP_055408520.1">
    <property type="nucleotide sequence ID" value="NZ_CP013011.1"/>
</dbReference>